<evidence type="ECO:0000256" key="6">
    <source>
        <dbReference type="SAM" id="Phobius"/>
    </source>
</evidence>
<dbReference type="InterPro" id="IPR010982">
    <property type="entry name" value="Lambda_DNA-bd_dom_sf"/>
</dbReference>
<comment type="caution">
    <text evidence="8">The sequence shown here is derived from an EMBL/GenBank/DDBJ whole genome shotgun (WGS) entry which is preliminary data.</text>
</comment>
<gene>
    <name evidence="8" type="ORF">H6G81_16670</name>
</gene>
<dbReference type="EMBL" id="JACJTA010000034">
    <property type="protein sequence ID" value="MBD2606114.1"/>
    <property type="molecule type" value="Genomic_DNA"/>
</dbReference>
<dbReference type="Gene3D" id="3.40.50.300">
    <property type="entry name" value="P-loop containing nucleotide triphosphate hydrolases"/>
    <property type="match status" value="1"/>
</dbReference>
<evidence type="ECO:0000256" key="1">
    <source>
        <dbReference type="ARBA" id="ARBA00004370"/>
    </source>
</evidence>
<evidence type="ECO:0000313" key="9">
    <source>
        <dbReference type="Proteomes" id="UP000660380"/>
    </source>
</evidence>
<dbReference type="Gene3D" id="1.10.260.40">
    <property type="entry name" value="lambda repressor-like DNA-binding domains"/>
    <property type="match status" value="1"/>
</dbReference>
<dbReference type="InterPro" id="IPR001387">
    <property type="entry name" value="Cro/C1-type_HTH"/>
</dbReference>
<accession>A0ABR8GSU4</accession>
<dbReference type="PANTHER" id="PTHR10465">
    <property type="entry name" value="TRANSMEMBRANE GTPASE FZO1"/>
    <property type="match status" value="1"/>
</dbReference>
<reference evidence="8 9" key="1">
    <citation type="journal article" date="2020" name="ISME J.">
        <title>Comparative genomics reveals insights into cyanobacterial evolution and habitat adaptation.</title>
        <authorList>
            <person name="Chen M.Y."/>
            <person name="Teng W.K."/>
            <person name="Zhao L."/>
            <person name="Hu C.X."/>
            <person name="Zhou Y.K."/>
            <person name="Han B.P."/>
            <person name="Song L.R."/>
            <person name="Shu W.S."/>
        </authorList>
    </citation>
    <scope>NUCLEOTIDE SEQUENCE [LARGE SCALE GENOMIC DNA]</scope>
    <source>
        <strain evidence="8 9">FACHB-248</strain>
    </source>
</reference>
<evidence type="ECO:0000256" key="4">
    <source>
        <dbReference type="ARBA" id="ARBA00023134"/>
    </source>
</evidence>
<dbReference type="Pfam" id="PF00350">
    <property type="entry name" value="Dynamin_N"/>
    <property type="match status" value="1"/>
</dbReference>
<feature type="transmembrane region" description="Helical" evidence="6">
    <location>
        <begin position="630"/>
        <end position="649"/>
    </location>
</feature>
<keyword evidence="6" id="KW-1133">Transmembrane helix</keyword>
<dbReference type="SUPFAM" id="SSF52540">
    <property type="entry name" value="P-loop containing nucleoside triphosphate hydrolases"/>
    <property type="match status" value="1"/>
</dbReference>
<evidence type="ECO:0000259" key="7">
    <source>
        <dbReference type="PROSITE" id="PS50943"/>
    </source>
</evidence>
<protein>
    <submittedName>
        <fullName evidence="8">Dynamin family protein</fullName>
    </submittedName>
</protein>
<organism evidence="8 9">
    <name type="scientific">Scytonema hofmannii FACHB-248</name>
    <dbReference type="NCBI Taxonomy" id="1842502"/>
    <lineage>
        <taxon>Bacteria</taxon>
        <taxon>Bacillati</taxon>
        <taxon>Cyanobacteriota</taxon>
        <taxon>Cyanophyceae</taxon>
        <taxon>Nostocales</taxon>
        <taxon>Scytonemataceae</taxon>
        <taxon>Scytonema</taxon>
    </lineage>
</organism>
<dbReference type="InterPro" id="IPR027417">
    <property type="entry name" value="P-loop_NTPase"/>
</dbReference>
<comment type="subcellular location">
    <subcellularLocation>
        <location evidence="1">Membrane</location>
    </subcellularLocation>
</comment>
<dbReference type="RefSeq" id="WP_029633272.1">
    <property type="nucleotide sequence ID" value="NZ_JACJTA010000034.1"/>
</dbReference>
<dbReference type="SMART" id="SM00530">
    <property type="entry name" value="HTH_XRE"/>
    <property type="match status" value="1"/>
</dbReference>
<keyword evidence="4" id="KW-0342">GTP-binding</keyword>
<evidence type="ECO:0000313" key="8">
    <source>
        <dbReference type="EMBL" id="MBD2606114.1"/>
    </source>
</evidence>
<keyword evidence="3" id="KW-0378">Hydrolase</keyword>
<dbReference type="PANTHER" id="PTHR10465:SF0">
    <property type="entry name" value="SARCALUMENIN"/>
    <property type="match status" value="1"/>
</dbReference>
<feature type="transmembrane region" description="Helical" evidence="6">
    <location>
        <begin position="570"/>
        <end position="590"/>
    </location>
</feature>
<dbReference type="InterPro" id="IPR027094">
    <property type="entry name" value="Mitofusin_fam"/>
</dbReference>
<dbReference type="SUPFAM" id="SSF47413">
    <property type="entry name" value="lambda repressor-like DNA-binding domains"/>
    <property type="match status" value="1"/>
</dbReference>
<feature type="transmembrane region" description="Helical" evidence="6">
    <location>
        <begin position="602"/>
        <end position="624"/>
    </location>
</feature>
<dbReference type="Proteomes" id="UP000660380">
    <property type="component" value="Unassembled WGS sequence"/>
</dbReference>
<feature type="domain" description="HTH cro/C1-type" evidence="7">
    <location>
        <begin position="5"/>
        <end position="59"/>
    </location>
</feature>
<dbReference type="InterPro" id="IPR045063">
    <property type="entry name" value="Dynamin_N"/>
</dbReference>
<dbReference type="PROSITE" id="PS50943">
    <property type="entry name" value="HTH_CROC1"/>
    <property type="match status" value="1"/>
</dbReference>
<keyword evidence="5 6" id="KW-0472">Membrane</keyword>
<name>A0ABR8GSU4_9CYAN</name>
<proteinExistence type="predicted"/>
<keyword evidence="2" id="KW-0547">Nucleotide-binding</keyword>
<evidence type="ECO:0000256" key="2">
    <source>
        <dbReference type="ARBA" id="ARBA00022741"/>
    </source>
</evidence>
<sequence length="752" mass="84461">MNIDLRGYRQKAGMGQVQVASILGISDREVSLYEQASETVPMGLLVKWLQIFGVDIATAMSAPTPPLKGIDPGTPYVELYRRLNLLNQYIDASHKVNTLDLPTRLATPDDLKRQLNRYRQKPNVVLTGGFDAGKSHMANALLGSKNLPVGYQPATRVITFIRHIEDRPEWFKGDVLIFEEGFWLKDEKGKQIIDLLLLDDKERCERYCLQAGNFDILPKYGVHGSNEDVAAHAAVVYMESPLLQACNLIDLPGYSDQPDEVSKDVEKANSAAQIADVLLYASPAKGHINGQDMIRLGGLVRLLPFPENECDNFPTLGNFFIVATHADPSISDHQLQEIPDKASKRLYNQLNESALKERREQTNRFITEEDFKARFFTFWSERHDRCQRLFDDLTKTLEEFLPQARICRVQRELQAIKEDNPNKYSSQIEAYQKTLADIDLGRAQLQAIEDNESAHQKETQHKRNKVDQRINELKKDTKVSFQKYVEQLLNVETVEQTIRNKYSDKKEAKEYLSGYLLEKLQAEAENLIKANSEKLTPEIEAFLGSYQEALLKLPNLDISIQIPWDAQGSFIGGLAGLTSIGALSAWAAALGNLGGYILVAQLVSLLSALGISLGGTAAVIAFVAAIGGPIVLAVGLAAALAFALGSLFGESWEKRLAKQTVKYFEEQRVHEKFLEGIDQFWQDTTKSFEKGANAVEVDWNKYIQHLREITSPKTDSKERIEEIIKILEVGRDFFAGIPWSNTNFAPHSECKN</sequence>
<keyword evidence="6" id="KW-0812">Transmembrane</keyword>
<keyword evidence="9" id="KW-1185">Reference proteome</keyword>
<dbReference type="CDD" id="cd00093">
    <property type="entry name" value="HTH_XRE"/>
    <property type="match status" value="1"/>
</dbReference>
<evidence type="ECO:0000256" key="5">
    <source>
        <dbReference type="ARBA" id="ARBA00023136"/>
    </source>
</evidence>
<evidence type="ECO:0000256" key="3">
    <source>
        <dbReference type="ARBA" id="ARBA00022801"/>
    </source>
</evidence>